<evidence type="ECO:0000313" key="3">
    <source>
        <dbReference type="Proteomes" id="UP000033924"/>
    </source>
</evidence>
<dbReference type="AlphaFoldDB" id="A0A0M2KKQ5"/>
<dbReference type="PATRIC" id="fig|65700.7.peg.4659"/>
<comment type="caution">
    <text evidence="2">The sequence shown here is derived from an EMBL/GenBank/DDBJ whole genome shotgun (WGS) entry which is preliminary data.</text>
</comment>
<feature type="domain" description="Phage head morphogenesis" evidence="1">
    <location>
        <begin position="102"/>
        <end position="216"/>
    </location>
</feature>
<dbReference type="EMBL" id="JXNU01000003">
    <property type="protein sequence ID" value="KKF37912.1"/>
    <property type="molecule type" value="Genomic_DNA"/>
</dbReference>
<dbReference type="STRING" id="65700.SY86_18740"/>
<name>A0A0M2KKQ5_9GAMM</name>
<dbReference type="InterPro" id="IPR006528">
    <property type="entry name" value="Phage_head_morphogenesis_dom"/>
</dbReference>
<protein>
    <submittedName>
        <fullName evidence="2">Phage head morphogenesis protein</fullName>
    </submittedName>
</protein>
<evidence type="ECO:0000259" key="1">
    <source>
        <dbReference type="Pfam" id="PF04233"/>
    </source>
</evidence>
<accession>A0A0M2KKQ5</accession>
<proteinExistence type="predicted"/>
<reference evidence="2 3" key="1">
    <citation type="submission" date="2015-01" db="EMBL/GenBank/DDBJ databases">
        <title>Erwinia tracheiphila.</title>
        <authorList>
            <person name="Shapiro L.R."/>
        </authorList>
    </citation>
    <scope>NUCLEOTIDE SEQUENCE [LARGE SCALE GENOMIC DNA]</scope>
    <source>
        <strain evidence="2 3">BuffGH</strain>
    </source>
</reference>
<organism evidence="2 3">
    <name type="scientific">Erwinia tracheiphila</name>
    <dbReference type="NCBI Taxonomy" id="65700"/>
    <lineage>
        <taxon>Bacteria</taxon>
        <taxon>Pseudomonadati</taxon>
        <taxon>Pseudomonadota</taxon>
        <taxon>Gammaproteobacteria</taxon>
        <taxon>Enterobacterales</taxon>
        <taxon>Erwiniaceae</taxon>
        <taxon>Erwinia</taxon>
    </lineage>
</organism>
<gene>
    <name evidence="2" type="ORF">SY86_18740</name>
</gene>
<keyword evidence="3" id="KW-1185">Reference proteome</keyword>
<evidence type="ECO:0000313" key="2">
    <source>
        <dbReference type="EMBL" id="KKF37912.1"/>
    </source>
</evidence>
<dbReference type="Proteomes" id="UP000033924">
    <property type="component" value="Unassembled WGS sequence"/>
</dbReference>
<dbReference type="Pfam" id="PF04233">
    <property type="entry name" value="Phage_Mu_F"/>
    <property type="match status" value="1"/>
</dbReference>
<sequence>MIPIFEDNPLAMDANPVQLLRGALRSLSRKWIDRFITKATPTAEIITNKTGEAVDRSLLASARKDAMTINMQWTDAMLEKREAIIAENVSLIRSIPEKYFTDVESMVFRAVAKGGDRKLLADEIEVSFGKRHGVTRRRAEFIARDQVRKATSALSNARQQAAGIKRGIWIHSGGGNEPRVKHVHANGQEFDLKKGLPIGDKGQYVLPGDEPGCGCTWKPVLPF</sequence>